<evidence type="ECO:0000256" key="9">
    <source>
        <dbReference type="RuleBase" id="RU364116"/>
    </source>
</evidence>
<reference evidence="11" key="1">
    <citation type="journal article" date="2021" name="PeerJ">
        <title>Extensive microbial diversity within the chicken gut microbiome revealed by metagenomics and culture.</title>
        <authorList>
            <person name="Gilroy R."/>
            <person name="Ravi A."/>
            <person name="Getino M."/>
            <person name="Pursley I."/>
            <person name="Horton D.L."/>
            <person name="Alikhan N.F."/>
            <person name="Baker D."/>
            <person name="Gharbi K."/>
            <person name="Hall N."/>
            <person name="Watson M."/>
            <person name="Adriaenssens E.M."/>
            <person name="Foster-Nyarko E."/>
            <person name="Jarju S."/>
            <person name="Secka A."/>
            <person name="Antonio M."/>
            <person name="Oren A."/>
            <person name="Chaudhuri R.R."/>
            <person name="La Ragione R."/>
            <person name="Hildebrand F."/>
            <person name="Pallen M.J."/>
        </authorList>
    </citation>
    <scope>NUCLEOTIDE SEQUENCE</scope>
    <source>
        <strain evidence="11">ChiSjej1B19-5720</strain>
    </source>
</reference>
<evidence type="ECO:0000256" key="3">
    <source>
        <dbReference type="ARBA" id="ARBA00022617"/>
    </source>
</evidence>
<feature type="domain" description="Radical SAM core" evidence="10">
    <location>
        <begin position="4"/>
        <end position="236"/>
    </location>
</feature>
<dbReference type="InterPro" id="IPR006638">
    <property type="entry name" value="Elp3/MiaA/NifB-like_rSAM"/>
</dbReference>
<dbReference type="InterPro" id="IPR034505">
    <property type="entry name" value="Coproporphyrinogen-III_oxidase"/>
</dbReference>
<comment type="subcellular location">
    <subcellularLocation>
        <location evidence="9">Cytoplasm</location>
    </subcellularLocation>
</comment>
<gene>
    <name evidence="11" type="primary">hemW</name>
    <name evidence="11" type="ORF">IAA06_11560</name>
</gene>
<evidence type="ECO:0000313" key="11">
    <source>
        <dbReference type="EMBL" id="HJB29415.1"/>
    </source>
</evidence>
<keyword evidence="9" id="KW-0963">Cytoplasm</keyword>
<dbReference type="InterPro" id="IPR010723">
    <property type="entry name" value="HemN_C"/>
</dbReference>
<keyword evidence="6 9" id="KW-0408">Iron</keyword>
<evidence type="ECO:0000256" key="2">
    <source>
        <dbReference type="ARBA" id="ARBA00017228"/>
    </source>
</evidence>
<sequence length="380" mass="43745">MEPVKNNSASPLELYVHLPFCARKCAYCDFLSFPEGEAGQRAYVQALLREIRALSQRKRQVTSVFIGGGTPSLLNAEWIGEILDNLRENYSFSPDAEISIEANPGTLSQEKLLRYKEYGITRLSLGLQSSLDEELCMLGRIHTFGDFLKSYRLARAAGFDNINVDLMCALPEQTYESWIKSLRTVAELNPEHISAYSLIVEEGTPFSKKKLSLPDEDTEYRMYEDTASVLKGYGYEQYEISNYARKGFACRHNLGYWKRWDYLGFGLGAASLYQGTRFKNTDKMEEYLAHSKEPDRIRRELTRLTRREEMEEFMILGLRMTAGVSEEEFMETFGETLDSVYGPVLKKYRDMGFLENEGRMWRFSRPGIHVSNSILAEFIE</sequence>
<dbReference type="InterPro" id="IPR004559">
    <property type="entry name" value="HemW-like"/>
</dbReference>
<evidence type="ECO:0000256" key="7">
    <source>
        <dbReference type="ARBA" id="ARBA00023014"/>
    </source>
</evidence>
<keyword evidence="9" id="KW-0004">4Fe-4S</keyword>
<evidence type="ECO:0000256" key="4">
    <source>
        <dbReference type="ARBA" id="ARBA00022691"/>
    </source>
</evidence>
<dbReference type="SMART" id="SM00729">
    <property type="entry name" value="Elp3"/>
    <property type="match status" value="1"/>
</dbReference>
<dbReference type="AlphaFoldDB" id="A0A9D2RXZ9"/>
<keyword evidence="3 9" id="KW-0349">Heme</keyword>
<dbReference type="PANTHER" id="PTHR13932:SF5">
    <property type="entry name" value="RADICAL S-ADENOSYL METHIONINE DOMAIN-CONTAINING PROTEIN 1, MITOCHONDRIAL"/>
    <property type="match status" value="1"/>
</dbReference>
<dbReference type="InterPro" id="IPR007197">
    <property type="entry name" value="rSAM"/>
</dbReference>
<keyword evidence="5 9" id="KW-0479">Metal-binding</keyword>
<keyword evidence="7 9" id="KW-0411">Iron-sulfur</keyword>
<dbReference type="Proteomes" id="UP000823842">
    <property type="component" value="Unassembled WGS sequence"/>
</dbReference>
<comment type="similarity">
    <text evidence="1">Belongs to the anaerobic coproporphyrinogen-III oxidase family. HemW subfamily.</text>
</comment>
<dbReference type="PANTHER" id="PTHR13932">
    <property type="entry name" value="COPROPORPHYRINIGEN III OXIDASE"/>
    <property type="match status" value="1"/>
</dbReference>
<dbReference type="GO" id="GO:0051539">
    <property type="term" value="F:4 iron, 4 sulfur cluster binding"/>
    <property type="evidence" value="ECO:0007669"/>
    <property type="project" value="UniProtKB-UniRule"/>
</dbReference>
<comment type="caution">
    <text evidence="11">The sequence shown here is derived from an EMBL/GenBank/DDBJ whole genome shotgun (WGS) entry which is preliminary data.</text>
</comment>
<dbReference type="SFLD" id="SFLDF00288">
    <property type="entry name" value="HemN-like__clustered_with_nucl"/>
    <property type="match status" value="1"/>
</dbReference>
<proteinExistence type="inferred from homology"/>
<evidence type="ECO:0000256" key="1">
    <source>
        <dbReference type="ARBA" id="ARBA00006100"/>
    </source>
</evidence>
<reference evidence="11" key="2">
    <citation type="submission" date="2021-04" db="EMBL/GenBank/DDBJ databases">
        <authorList>
            <person name="Gilroy R."/>
        </authorList>
    </citation>
    <scope>NUCLEOTIDE SEQUENCE</scope>
    <source>
        <strain evidence="11">ChiSjej1B19-5720</strain>
    </source>
</reference>
<protein>
    <recommendedName>
        <fullName evidence="2 9">Heme chaperone HemW</fullName>
    </recommendedName>
</protein>
<dbReference type="GO" id="GO:0046872">
    <property type="term" value="F:metal ion binding"/>
    <property type="evidence" value="ECO:0007669"/>
    <property type="project" value="UniProtKB-UniRule"/>
</dbReference>
<evidence type="ECO:0000313" key="12">
    <source>
        <dbReference type="Proteomes" id="UP000823842"/>
    </source>
</evidence>
<dbReference type="GO" id="GO:0006779">
    <property type="term" value="P:porphyrin-containing compound biosynthetic process"/>
    <property type="evidence" value="ECO:0007669"/>
    <property type="project" value="InterPro"/>
</dbReference>
<dbReference type="Pfam" id="PF06969">
    <property type="entry name" value="HemN_C"/>
    <property type="match status" value="1"/>
</dbReference>
<dbReference type="Gene3D" id="3.20.20.70">
    <property type="entry name" value="Aldolase class I"/>
    <property type="match status" value="1"/>
</dbReference>
<dbReference type="SFLD" id="SFLDG01065">
    <property type="entry name" value="anaerobic_coproporphyrinogen-I"/>
    <property type="match status" value="1"/>
</dbReference>
<keyword evidence="8 9" id="KW-0143">Chaperone</keyword>
<evidence type="ECO:0000259" key="10">
    <source>
        <dbReference type="PROSITE" id="PS51918"/>
    </source>
</evidence>
<dbReference type="SFLD" id="SFLDF00562">
    <property type="entry name" value="HemN-like__clustered_with_heat"/>
    <property type="match status" value="1"/>
</dbReference>
<dbReference type="EMBL" id="DWYZ01000213">
    <property type="protein sequence ID" value="HJB29415.1"/>
    <property type="molecule type" value="Genomic_DNA"/>
</dbReference>
<dbReference type="SUPFAM" id="SSF102114">
    <property type="entry name" value="Radical SAM enzymes"/>
    <property type="match status" value="1"/>
</dbReference>
<evidence type="ECO:0000256" key="8">
    <source>
        <dbReference type="ARBA" id="ARBA00023186"/>
    </source>
</evidence>
<dbReference type="NCBIfam" id="TIGR00539">
    <property type="entry name" value="hemN_rel"/>
    <property type="match status" value="1"/>
</dbReference>
<evidence type="ECO:0000256" key="6">
    <source>
        <dbReference type="ARBA" id="ARBA00023004"/>
    </source>
</evidence>
<name>A0A9D2RXZ9_9FIRM</name>
<comment type="function">
    <text evidence="9">Probably acts as a heme chaperone, transferring heme to an unknown acceptor. Binds one molecule of heme per monomer, possibly covalently. Binds 1 [4Fe-4S] cluster. The cluster is coordinated with 3 cysteines and an exchangeable S-adenosyl-L-methionine.</text>
</comment>
<dbReference type="GO" id="GO:0005737">
    <property type="term" value="C:cytoplasm"/>
    <property type="evidence" value="ECO:0007669"/>
    <property type="project" value="UniProtKB-SubCell"/>
</dbReference>
<dbReference type="Pfam" id="PF04055">
    <property type="entry name" value="Radical_SAM"/>
    <property type="match status" value="1"/>
</dbReference>
<organism evidence="11 12">
    <name type="scientific">Candidatus Blautia faecavium</name>
    <dbReference type="NCBI Taxonomy" id="2838487"/>
    <lineage>
        <taxon>Bacteria</taxon>
        <taxon>Bacillati</taxon>
        <taxon>Bacillota</taxon>
        <taxon>Clostridia</taxon>
        <taxon>Lachnospirales</taxon>
        <taxon>Lachnospiraceae</taxon>
        <taxon>Blautia</taxon>
    </lineage>
</organism>
<dbReference type="InterPro" id="IPR013785">
    <property type="entry name" value="Aldolase_TIM"/>
</dbReference>
<dbReference type="InterPro" id="IPR058240">
    <property type="entry name" value="rSAM_sf"/>
</dbReference>
<keyword evidence="4 9" id="KW-0949">S-adenosyl-L-methionine</keyword>
<dbReference type="SFLD" id="SFLDG01082">
    <property type="entry name" value="B12-binding_domain_containing"/>
    <property type="match status" value="1"/>
</dbReference>
<accession>A0A9D2RXZ9</accession>
<dbReference type="SFLD" id="SFLDS00029">
    <property type="entry name" value="Radical_SAM"/>
    <property type="match status" value="1"/>
</dbReference>
<dbReference type="PROSITE" id="PS51918">
    <property type="entry name" value="RADICAL_SAM"/>
    <property type="match status" value="1"/>
</dbReference>
<dbReference type="CDD" id="cd01335">
    <property type="entry name" value="Radical_SAM"/>
    <property type="match status" value="1"/>
</dbReference>
<dbReference type="GO" id="GO:0004109">
    <property type="term" value="F:coproporphyrinogen oxidase activity"/>
    <property type="evidence" value="ECO:0007669"/>
    <property type="project" value="InterPro"/>
</dbReference>
<evidence type="ECO:0000256" key="5">
    <source>
        <dbReference type="ARBA" id="ARBA00022723"/>
    </source>
</evidence>